<evidence type="ECO:0000313" key="1">
    <source>
        <dbReference type="EMBL" id="EOZ95320.1"/>
    </source>
</evidence>
<sequence>MFSPSPGVCKPLNARWNGINPPQKTLPVYAVIPWSLPSTHQPCVVSWLLFLAFKRPEVKN</sequence>
<organism evidence="1 2">
    <name type="scientific">Indibacter alkaliphilus (strain CCUG 57479 / KCTC 22604 / LW1)</name>
    <dbReference type="NCBI Taxonomy" id="1189612"/>
    <lineage>
        <taxon>Bacteria</taxon>
        <taxon>Pseudomonadati</taxon>
        <taxon>Bacteroidota</taxon>
        <taxon>Cytophagia</taxon>
        <taxon>Cytophagales</taxon>
        <taxon>Cyclobacteriaceae</taxon>
    </lineage>
</organism>
<accession>S2DE90</accession>
<evidence type="ECO:0000313" key="2">
    <source>
        <dbReference type="Proteomes" id="UP000006073"/>
    </source>
</evidence>
<dbReference type="EMBL" id="ALWO02000038">
    <property type="protein sequence ID" value="EOZ95320.1"/>
    <property type="molecule type" value="Genomic_DNA"/>
</dbReference>
<comment type="caution">
    <text evidence="1">The sequence shown here is derived from an EMBL/GenBank/DDBJ whole genome shotgun (WGS) entry which is preliminary data.</text>
</comment>
<keyword evidence="2" id="KW-1185">Reference proteome</keyword>
<gene>
    <name evidence="1" type="ORF">A33Q_3240</name>
</gene>
<dbReference type="STRING" id="1189612.A33Q_3240"/>
<dbReference type="AlphaFoldDB" id="S2DE90"/>
<reference evidence="1 2" key="1">
    <citation type="journal article" date="2013" name="Genome Announc.">
        <title>Draft Genome Sequence of Indibacter alkaliphilus Strain LW1T, Isolated from Lonar Lake, a Haloalkaline Lake in the Buldana District of Maharashtra, India.</title>
        <authorList>
            <person name="Singh A."/>
            <person name="Kumar Jangir P."/>
            <person name="Sharma R."/>
            <person name="Singh A."/>
            <person name="Kumar Pinnaka A."/>
            <person name="Shivaji S."/>
        </authorList>
    </citation>
    <scope>NUCLEOTIDE SEQUENCE [LARGE SCALE GENOMIC DNA]</scope>
    <source>
        <strain evidence="2">CCUG 57479 / KCTC 22604 / LW1</strain>
    </source>
</reference>
<proteinExistence type="predicted"/>
<name>S2DE90_INDAL</name>
<dbReference type="Proteomes" id="UP000006073">
    <property type="component" value="Unassembled WGS sequence"/>
</dbReference>
<protein>
    <submittedName>
        <fullName evidence="1">Uncharacterized protein</fullName>
    </submittedName>
</protein>